<dbReference type="PANTHER" id="PTHR40763:SF4">
    <property type="entry name" value="DUF1707 DOMAIN-CONTAINING PROTEIN"/>
    <property type="match status" value="1"/>
</dbReference>
<evidence type="ECO:0000259" key="2">
    <source>
        <dbReference type="Pfam" id="PF08044"/>
    </source>
</evidence>
<feature type="transmembrane region" description="Helical" evidence="1">
    <location>
        <begin position="113"/>
        <end position="135"/>
    </location>
</feature>
<feature type="transmembrane region" description="Helical" evidence="1">
    <location>
        <begin position="86"/>
        <end position="107"/>
    </location>
</feature>
<keyword evidence="1" id="KW-0472">Membrane</keyword>
<protein>
    <recommendedName>
        <fullName evidence="2">DUF1707 domain-containing protein</fullName>
    </recommendedName>
</protein>
<evidence type="ECO:0000256" key="1">
    <source>
        <dbReference type="SAM" id="Phobius"/>
    </source>
</evidence>
<sequence length="141" mass="15717">MASSPEMRASDADRDRVAAVLREHYAEGRLNVEEFDERLDQVYRSKTHGELGVLTRDLPHVDLRAYTARATAVPEKKSEKDGGLKGAWAIWAMASGINWVIWLAVSLGTWEEIFPWPLLVMGPWGVALLVSSIAGRGRDDK</sequence>
<feature type="domain" description="DUF1707" evidence="2">
    <location>
        <begin position="7"/>
        <end position="59"/>
    </location>
</feature>
<dbReference type="AlphaFoldDB" id="A0A1G8D3T5"/>
<dbReference type="STRING" id="504805.SAMN05421505_11785"/>
<keyword evidence="1" id="KW-0812">Transmembrane</keyword>
<gene>
    <name evidence="3" type="ORF">SAMN05421505_11785</name>
</gene>
<evidence type="ECO:0000313" key="3">
    <source>
        <dbReference type="EMBL" id="SDH52396.1"/>
    </source>
</evidence>
<evidence type="ECO:0000313" key="4">
    <source>
        <dbReference type="Proteomes" id="UP000198923"/>
    </source>
</evidence>
<keyword evidence="4" id="KW-1185">Reference proteome</keyword>
<proteinExistence type="predicted"/>
<reference evidence="3 4" key="1">
    <citation type="submission" date="2016-10" db="EMBL/GenBank/DDBJ databases">
        <authorList>
            <person name="de Groot N.N."/>
        </authorList>
    </citation>
    <scope>NUCLEOTIDE SEQUENCE [LARGE SCALE GENOMIC DNA]</scope>
    <source>
        <strain evidence="3 4">CPCC 201354</strain>
    </source>
</reference>
<dbReference type="EMBL" id="FNCN01000017">
    <property type="protein sequence ID" value="SDH52396.1"/>
    <property type="molecule type" value="Genomic_DNA"/>
</dbReference>
<dbReference type="OrthoDB" id="3748531at2"/>
<keyword evidence="1" id="KW-1133">Transmembrane helix</keyword>
<dbReference type="Pfam" id="PF08044">
    <property type="entry name" value="DUF1707"/>
    <property type="match status" value="1"/>
</dbReference>
<organism evidence="3 4">
    <name type="scientific">Sinosporangium album</name>
    <dbReference type="NCBI Taxonomy" id="504805"/>
    <lineage>
        <taxon>Bacteria</taxon>
        <taxon>Bacillati</taxon>
        <taxon>Actinomycetota</taxon>
        <taxon>Actinomycetes</taxon>
        <taxon>Streptosporangiales</taxon>
        <taxon>Streptosporangiaceae</taxon>
        <taxon>Sinosporangium</taxon>
    </lineage>
</organism>
<dbReference type="PANTHER" id="PTHR40763">
    <property type="entry name" value="MEMBRANE PROTEIN-RELATED"/>
    <property type="match status" value="1"/>
</dbReference>
<dbReference type="Proteomes" id="UP000198923">
    <property type="component" value="Unassembled WGS sequence"/>
</dbReference>
<name>A0A1G8D3T5_9ACTN</name>
<accession>A0A1G8D3T5</accession>
<dbReference type="InterPro" id="IPR012551">
    <property type="entry name" value="DUF1707_SHOCT-like"/>
</dbReference>